<dbReference type="InterPro" id="IPR026832">
    <property type="entry name" value="Asteroid"/>
</dbReference>
<dbReference type="PANTHER" id="PTHR15665">
    <property type="entry name" value="ASTEROID PROTEIN"/>
    <property type="match status" value="1"/>
</dbReference>
<proteinExistence type="inferred from homology"/>
<evidence type="ECO:0000313" key="3">
    <source>
        <dbReference type="Ensembl" id="ENSOMYP00000130013.1"/>
    </source>
</evidence>
<protein>
    <submittedName>
        <fullName evidence="3">Asteroid homolog 1</fullName>
    </submittedName>
</protein>
<feature type="region of interest" description="Disordered" evidence="2">
    <location>
        <begin position="689"/>
        <end position="712"/>
    </location>
</feature>
<comment type="similarity">
    <text evidence="1">Belongs to the asteroid family.</text>
</comment>
<sequence>MEGPVLERLRGLIQRGTRSLNLCVAHTYSQWQCYLKECLDLNQLLCLLSLSVPGLDQSHGGDYDAFEDQVCKFFKALRDCDIDPFVIVDGGSDYTDKKFETKKNRALSRINRAKSLSMGLQGSGGILPTLIKHVFKQVLISLNVPYAQCICEADQDIASLARSWNCPVLSNDSDFYIFDIQAGFLPTSHFHWQRVSMQRGSSIRYIPCKQYTTTSFCRHFNINRQVLPVFAAMLGNDYVKLHNMGVSLRWEEYTSMEGRFARFDGLLNWLARFHGQKDALDSVLRLISHCNNRQKTGAVLHGLSLGIEEYHLPPSCLERFFNDGVGPGPGRLPEPLRVLPDWTLLPLMEGRLPSCMVDVLLLGRMMQGAQVEDPSLPCGNNTSRSIRQVLYGLLLGGRRADHSRQRPPVDEVEEYYREGKSLTSSMVEAILPSAAEHIQLDTLHQAPRLVQLKVFLETLGVSQSTLSGVPPHLRLPVAVTCYWLRHAHSPPELPVLQALLLGLVYGELCRKRKSQRGFMEGPVLERLRGLIQRGRRSLDLGVAHAYSQWQCCLKESLHLNQLLCFPLDEPQCAWLYKGTLVHQLVTKLRGGLTPDSLLMGDLGSGQLYRAMLGAILNSHDSHEAAVIPFVSGLQRATPPSLTQPLDDLTAHLHILALEYDDDDGAGGGSKAKSEDDLGWTLVSVRTRHKSKDRFNRARNPEFSRKQGRIGWE</sequence>
<organism evidence="3 4">
    <name type="scientific">Oncorhynchus mykiss</name>
    <name type="common">Rainbow trout</name>
    <name type="synonym">Salmo gairdneri</name>
    <dbReference type="NCBI Taxonomy" id="8022"/>
    <lineage>
        <taxon>Eukaryota</taxon>
        <taxon>Metazoa</taxon>
        <taxon>Chordata</taxon>
        <taxon>Craniata</taxon>
        <taxon>Vertebrata</taxon>
        <taxon>Euteleostomi</taxon>
        <taxon>Actinopterygii</taxon>
        <taxon>Neopterygii</taxon>
        <taxon>Teleostei</taxon>
        <taxon>Protacanthopterygii</taxon>
        <taxon>Salmoniformes</taxon>
        <taxon>Salmonidae</taxon>
        <taxon>Salmoninae</taxon>
        <taxon>Oncorhynchus</taxon>
    </lineage>
</organism>
<dbReference type="AlphaFoldDB" id="A0A8L0DPP2"/>
<dbReference type="Gene3D" id="3.40.50.1010">
    <property type="entry name" value="5'-nuclease"/>
    <property type="match status" value="1"/>
</dbReference>
<evidence type="ECO:0000313" key="4">
    <source>
        <dbReference type="Proteomes" id="UP000694395"/>
    </source>
</evidence>
<evidence type="ECO:0000256" key="2">
    <source>
        <dbReference type="SAM" id="MobiDB-lite"/>
    </source>
</evidence>
<reference evidence="3" key="2">
    <citation type="submission" date="2025-08" db="UniProtKB">
        <authorList>
            <consortium name="Ensembl"/>
        </authorList>
    </citation>
    <scope>IDENTIFICATION</scope>
</reference>
<dbReference type="InterPro" id="IPR029060">
    <property type="entry name" value="PIN-like_dom_sf"/>
</dbReference>
<dbReference type="GeneTree" id="ENSGT00390000010145"/>
<dbReference type="PANTHER" id="PTHR15665:SF1">
    <property type="entry name" value="PROTEIN ASTEROID HOMOLOG 1"/>
    <property type="match status" value="1"/>
</dbReference>
<reference evidence="3" key="1">
    <citation type="submission" date="2020-07" db="EMBL/GenBank/DDBJ databases">
        <title>A long reads based de novo assembly of the rainbow trout Arlee double haploid line genome.</title>
        <authorList>
            <person name="Gao G."/>
            <person name="Palti Y."/>
        </authorList>
    </citation>
    <scope>NUCLEOTIDE SEQUENCE [LARGE SCALE GENOMIC DNA]</scope>
</reference>
<dbReference type="SUPFAM" id="SSF88723">
    <property type="entry name" value="PIN domain-like"/>
    <property type="match status" value="1"/>
</dbReference>
<keyword evidence="4" id="KW-1185">Reference proteome</keyword>
<gene>
    <name evidence="3" type="primary">ASTE1</name>
</gene>
<dbReference type="Ensembl" id="ENSOMYT00000141399.1">
    <property type="protein sequence ID" value="ENSOMYP00000130013.1"/>
    <property type="gene ID" value="ENSOMYG00000051674.1"/>
</dbReference>
<feature type="compositionally biased region" description="Basic and acidic residues" evidence="2">
    <location>
        <begin position="692"/>
        <end position="704"/>
    </location>
</feature>
<evidence type="ECO:0000256" key="1">
    <source>
        <dbReference type="ARBA" id="ARBA00007398"/>
    </source>
</evidence>
<accession>A0A8L0DPP2</accession>
<reference evidence="3" key="3">
    <citation type="submission" date="2025-09" db="UniProtKB">
        <authorList>
            <consortium name="Ensembl"/>
        </authorList>
    </citation>
    <scope>IDENTIFICATION</scope>
</reference>
<name>A0A8L0DPP2_ONCMY</name>
<dbReference type="Proteomes" id="UP000694395">
    <property type="component" value="Chromosome 3"/>
</dbReference>